<dbReference type="InterPro" id="IPR053136">
    <property type="entry name" value="UTP_pyrophosphatase-like"/>
</dbReference>
<evidence type="ECO:0000259" key="1">
    <source>
        <dbReference type="Pfam" id="PF01863"/>
    </source>
</evidence>
<feature type="domain" description="YgjP-like metallopeptidase" evidence="1">
    <location>
        <begin position="24"/>
        <end position="231"/>
    </location>
</feature>
<dbReference type="Pfam" id="PF01863">
    <property type="entry name" value="YgjP-like"/>
    <property type="match status" value="1"/>
</dbReference>
<protein>
    <recommendedName>
        <fullName evidence="1">YgjP-like metallopeptidase domain-containing protein</fullName>
    </recommendedName>
</protein>
<evidence type="ECO:0000313" key="2">
    <source>
        <dbReference type="EMBL" id="EFI32930.1"/>
    </source>
</evidence>
<comment type="caution">
    <text evidence="2">The sequence shown here is derived from an EMBL/GenBank/DDBJ whole genome shotgun (WGS) entry which is preliminary data.</text>
</comment>
<proteinExistence type="predicted"/>
<dbReference type="Gene3D" id="3.30.2010.10">
    <property type="entry name" value="Metalloproteases ('zincins'), catalytic domain"/>
    <property type="match status" value="1"/>
</dbReference>
<dbReference type="PANTHER" id="PTHR30399">
    <property type="entry name" value="UNCHARACTERIZED PROTEIN YGJP"/>
    <property type="match status" value="1"/>
</dbReference>
<gene>
    <name evidence="2" type="ORF">Dthio_PD0244</name>
</gene>
<dbReference type="eggNOG" id="COG1451">
    <property type="taxonomic scope" value="Bacteria"/>
</dbReference>
<reference evidence="2" key="1">
    <citation type="submission" date="2010-05" db="EMBL/GenBank/DDBJ databases">
        <title>The draft genome of Desulfonatronospira thiodismutans ASO3-1.</title>
        <authorList>
            <consortium name="US DOE Joint Genome Institute (JGI-PGF)"/>
            <person name="Lucas S."/>
            <person name="Copeland A."/>
            <person name="Lapidus A."/>
            <person name="Cheng J.-F."/>
            <person name="Bruce D."/>
            <person name="Goodwin L."/>
            <person name="Pitluck S."/>
            <person name="Chertkov O."/>
            <person name="Brettin T."/>
            <person name="Detter J.C."/>
            <person name="Han C."/>
            <person name="Land M.L."/>
            <person name="Hauser L."/>
            <person name="Kyrpides N."/>
            <person name="Mikhailova N."/>
            <person name="Muyzer G."/>
            <person name="Woyke T."/>
        </authorList>
    </citation>
    <scope>NUCLEOTIDE SEQUENCE [LARGE SCALE GENOMIC DNA]</scope>
    <source>
        <strain evidence="2">ASO3-1</strain>
    </source>
</reference>
<dbReference type="EMBL" id="ACJN02000004">
    <property type="protein sequence ID" value="EFI32930.1"/>
    <property type="molecule type" value="Genomic_DNA"/>
</dbReference>
<name>D6SUF0_9BACT</name>
<dbReference type="CDD" id="cd07344">
    <property type="entry name" value="M48_yhfN_like"/>
    <property type="match status" value="1"/>
</dbReference>
<organism evidence="2 3">
    <name type="scientific">Desulfonatronospira thiodismutans ASO3-1</name>
    <dbReference type="NCBI Taxonomy" id="555779"/>
    <lineage>
        <taxon>Bacteria</taxon>
        <taxon>Pseudomonadati</taxon>
        <taxon>Thermodesulfobacteriota</taxon>
        <taxon>Desulfovibrionia</taxon>
        <taxon>Desulfovibrionales</taxon>
        <taxon>Desulfonatronovibrionaceae</taxon>
        <taxon>Desulfonatronospira</taxon>
    </lineage>
</organism>
<keyword evidence="3" id="KW-1185">Reference proteome</keyword>
<sequence>MQQVNTTRIQVEEISAQVDFKAVKNLNLRIKAPGAHVYITAPRGADIRQVRDFLISRLEWVRRTRSRILNAASDSPAFPQSGAVYSIWGWQYTLLLVERERPASVKLRRRSMIMSVRPGTGPEKRQALLEKWFREQVKHAARELVDKWSRIMRVQVNKIFVQSMKTKWGSCNMVHGNIRLNTDLVHHQPECLEYLVIHELVHLLESNHNERFYAIMDKFYPHWRKYRTMLNG</sequence>
<dbReference type="PANTHER" id="PTHR30399:SF1">
    <property type="entry name" value="UTP PYROPHOSPHATASE"/>
    <property type="match status" value="1"/>
</dbReference>
<accession>D6SUF0</accession>
<dbReference type="Proteomes" id="UP000005496">
    <property type="component" value="Unassembled WGS sequence"/>
</dbReference>
<dbReference type="AlphaFoldDB" id="D6SUF0"/>
<dbReference type="InterPro" id="IPR002725">
    <property type="entry name" value="YgjP-like_metallopeptidase"/>
</dbReference>
<dbReference type="OrthoDB" id="5321643at2"/>
<evidence type="ECO:0000313" key="3">
    <source>
        <dbReference type="Proteomes" id="UP000005496"/>
    </source>
</evidence>